<protein>
    <recommendedName>
        <fullName evidence="5">Heat shock 70 kDa protein 13</fullName>
    </recommendedName>
    <alternativeName>
        <fullName evidence="11">Stress-70 protein chaperone microsome-associated 60 kDa protein</fullName>
    </alternativeName>
</protein>
<dbReference type="FunFam" id="3.30.30.30:FF:000007">
    <property type="entry name" value="Heat shock 70 kDa protein 13"/>
    <property type="match status" value="1"/>
</dbReference>
<comment type="function">
    <text evidence="1">Has peptide-independent ATPase activity.</text>
</comment>
<dbReference type="Proteomes" id="UP000749559">
    <property type="component" value="Unassembled WGS sequence"/>
</dbReference>
<dbReference type="GO" id="GO:0140662">
    <property type="term" value="F:ATP-dependent protein folding chaperone"/>
    <property type="evidence" value="ECO:0007669"/>
    <property type="project" value="InterPro"/>
</dbReference>
<keyword evidence="9" id="KW-0067">ATP-binding</keyword>
<keyword evidence="13" id="KW-1185">Reference proteome</keyword>
<dbReference type="GO" id="GO:0005524">
    <property type="term" value="F:ATP binding"/>
    <property type="evidence" value="ECO:0007669"/>
    <property type="project" value="UniProtKB-KW"/>
</dbReference>
<dbReference type="CDD" id="cd10237">
    <property type="entry name" value="ASKHA_NBD_HSP70_HSPA13"/>
    <property type="match status" value="1"/>
</dbReference>
<dbReference type="OrthoDB" id="2401965at2759"/>
<comment type="subunit">
    <text evidence="4">Binds UBQLN2.</text>
</comment>
<proteinExistence type="inferred from homology"/>
<evidence type="ECO:0000256" key="7">
    <source>
        <dbReference type="ARBA" id="ARBA00022741"/>
    </source>
</evidence>
<evidence type="ECO:0000256" key="2">
    <source>
        <dbReference type="ARBA" id="ARBA00004144"/>
    </source>
</evidence>
<dbReference type="EMBL" id="CAIIXF020000010">
    <property type="protein sequence ID" value="CAH1797239.1"/>
    <property type="molecule type" value="Genomic_DNA"/>
</dbReference>
<comment type="caution">
    <text evidence="12">The sequence shown here is derived from an EMBL/GenBank/DDBJ whole genome shotgun (WGS) entry which is preliminary data.</text>
</comment>
<evidence type="ECO:0000256" key="1">
    <source>
        <dbReference type="ARBA" id="ARBA00002077"/>
    </source>
</evidence>
<organism evidence="12 13">
    <name type="scientific">Owenia fusiformis</name>
    <name type="common">Polychaete worm</name>
    <dbReference type="NCBI Taxonomy" id="6347"/>
    <lineage>
        <taxon>Eukaryota</taxon>
        <taxon>Metazoa</taxon>
        <taxon>Spiralia</taxon>
        <taxon>Lophotrochozoa</taxon>
        <taxon>Annelida</taxon>
        <taxon>Polychaeta</taxon>
        <taxon>Sedentaria</taxon>
        <taxon>Canalipalpata</taxon>
        <taxon>Sabellida</taxon>
        <taxon>Oweniida</taxon>
        <taxon>Oweniidae</taxon>
        <taxon>Owenia</taxon>
    </lineage>
</organism>
<comment type="subcellular location">
    <subcellularLocation>
        <location evidence="2">Microsome</location>
    </subcellularLocation>
</comment>
<evidence type="ECO:0000256" key="9">
    <source>
        <dbReference type="ARBA" id="ARBA00022840"/>
    </source>
</evidence>
<dbReference type="InterPro" id="IPR018181">
    <property type="entry name" value="Heat_shock_70_CS"/>
</dbReference>
<evidence type="ECO:0000313" key="13">
    <source>
        <dbReference type="Proteomes" id="UP000749559"/>
    </source>
</evidence>
<dbReference type="PROSITE" id="PS00329">
    <property type="entry name" value="HSP70_2"/>
    <property type="match status" value="1"/>
</dbReference>
<dbReference type="PROSITE" id="PS01036">
    <property type="entry name" value="HSP70_3"/>
    <property type="match status" value="1"/>
</dbReference>
<dbReference type="AlphaFoldDB" id="A0A8J1XUE6"/>
<dbReference type="InterPro" id="IPR013126">
    <property type="entry name" value="Hsp_70_fam"/>
</dbReference>
<gene>
    <name evidence="12" type="ORF">OFUS_LOCUS21564</name>
</gene>
<evidence type="ECO:0000256" key="10">
    <source>
        <dbReference type="ARBA" id="ARBA00022848"/>
    </source>
</evidence>
<evidence type="ECO:0000256" key="5">
    <source>
        <dbReference type="ARBA" id="ARBA00018765"/>
    </source>
</evidence>
<comment type="similarity">
    <text evidence="3">Belongs to the heat shock protein 70 family.</text>
</comment>
<dbReference type="PRINTS" id="PR00301">
    <property type="entry name" value="HEATSHOCK70"/>
</dbReference>
<dbReference type="InterPro" id="IPR042048">
    <property type="entry name" value="HSPA13"/>
</dbReference>
<keyword evidence="6" id="KW-0732">Signal</keyword>
<evidence type="ECO:0000256" key="4">
    <source>
        <dbReference type="ARBA" id="ARBA00011671"/>
    </source>
</evidence>
<name>A0A8J1XUE6_OWEFU</name>
<dbReference type="InterPro" id="IPR043129">
    <property type="entry name" value="ATPase_NBD"/>
</dbReference>
<dbReference type="PANTHER" id="PTHR19375">
    <property type="entry name" value="HEAT SHOCK PROTEIN 70KDA"/>
    <property type="match status" value="1"/>
</dbReference>
<evidence type="ECO:0000256" key="3">
    <source>
        <dbReference type="ARBA" id="ARBA00007381"/>
    </source>
</evidence>
<keyword evidence="10" id="KW-0492">Microsome</keyword>
<dbReference type="Pfam" id="PF00012">
    <property type="entry name" value="HSP70"/>
    <property type="match status" value="1"/>
</dbReference>
<dbReference type="PROSITE" id="PS00297">
    <property type="entry name" value="HSP70_1"/>
    <property type="match status" value="1"/>
</dbReference>
<dbReference type="Gene3D" id="3.90.640.10">
    <property type="entry name" value="Actin, Chain A, domain 4"/>
    <property type="match status" value="1"/>
</dbReference>
<reference evidence="12" key="1">
    <citation type="submission" date="2022-03" db="EMBL/GenBank/DDBJ databases">
        <authorList>
            <person name="Martin C."/>
        </authorList>
    </citation>
    <scope>NUCLEOTIDE SEQUENCE</scope>
</reference>
<keyword evidence="7" id="KW-0547">Nucleotide-binding</keyword>
<dbReference type="SUPFAM" id="SSF53067">
    <property type="entry name" value="Actin-like ATPase domain"/>
    <property type="match status" value="2"/>
</dbReference>
<accession>A0A8J1XUE6</accession>
<dbReference type="FunFam" id="3.90.640.10:FF:000003">
    <property type="entry name" value="Molecular chaperone DnaK"/>
    <property type="match status" value="1"/>
</dbReference>
<evidence type="ECO:0000256" key="8">
    <source>
        <dbReference type="ARBA" id="ARBA00022824"/>
    </source>
</evidence>
<sequence length="436" mass="48213">MSTVVSIFGGAVLALLLAGYLGQKFLPPPKPKVVGIDLGTTYSCIGVYHAVTGNVSVIKDSEGHSCIPSTVTFRNNVTLVGYDAARYAHHDPRNTLFDAKRFIGKQFTREELKKEAHRYEFKVVSTRDGMAIFFIGDDKNITKITPDFVGSRILTTLKQTAERNLTGPVKKCVMSVPAEFDERQRNHTKMAAAMAGIEVLRIINEPTAAALAYGLHKKDGVQNVLVVDLGGGTLDVSLLNIQGGMFSTQAMAGNNHLGGQDFNERTVQYLLKEISHKYGRNLEDIEDIFRLHEQVEQAKLILTSSKSAVINLQLHSFLDSNNNAIPSFVRTLQRDEFEDINHNLFKKILEPIQKVLEVVEASPSEIDEIVLVGGSTRIPKVRQMMREFFNKEPNVSIDPDLAVTYGVSIQAGILGGMWPLTVSAIELPSRARKIHL</sequence>
<evidence type="ECO:0000256" key="11">
    <source>
        <dbReference type="ARBA" id="ARBA00031426"/>
    </source>
</evidence>
<dbReference type="Gene3D" id="3.30.420.40">
    <property type="match status" value="2"/>
</dbReference>
<keyword evidence="8" id="KW-0256">Endoplasmic reticulum</keyword>
<evidence type="ECO:0000256" key="6">
    <source>
        <dbReference type="ARBA" id="ARBA00022729"/>
    </source>
</evidence>
<evidence type="ECO:0000313" key="12">
    <source>
        <dbReference type="EMBL" id="CAH1797239.1"/>
    </source>
</evidence>